<feature type="region of interest" description="Disordered" evidence="1">
    <location>
        <begin position="346"/>
        <end position="365"/>
    </location>
</feature>
<dbReference type="EMBL" id="HBNR01034298">
    <property type="protein sequence ID" value="CAE4589617.1"/>
    <property type="molecule type" value="Transcribed_RNA"/>
</dbReference>
<dbReference type="InterPro" id="IPR052575">
    <property type="entry name" value="SSU_processome_comp_20"/>
</dbReference>
<feature type="compositionally biased region" description="Low complexity" evidence="1">
    <location>
        <begin position="26"/>
        <end position="45"/>
    </location>
</feature>
<accession>A0A7S4QPH6</accession>
<feature type="compositionally biased region" description="Low complexity" evidence="1">
    <location>
        <begin position="52"/>
        <end position="71"/>
    </location>
</feature>
<dbReference type="GO" id="GO:0030686">
    <property type="term" value="C:90S preribosome"/>
    <property type="evidence" value="ECO:0007669"/>
    <property type="project" value="TreeGrafter"/>
</dbReference>
<dbReference type="GO" id="GO:0032040">
    <property type="term" value="C:small-subunit processome"/>
    <property type="evidence" value="ECO:0007669"/>
    <property type="project" value="TreeGrafter"/>
</dbReference>
<dbReference type="PANTHER" id="PTHR17695:SF11">
    <property type="entry name" value="SMALL SUBUNIT PROCESSOME COMPONENT 20 HOMOLOG"/>
    <property type="match status" value="1"/>
</dbReference>
<dbReference type="Pfam" id="PF23099">
    <property type="entry name" value="UTP20_C"/>
    <property type="match status" value="1"/>
</dbReference>
<organism evidence="3">
    <name type="scientific">Alexandrium monilatum</name>
    <dbReference type="NCBI Taxonomy" id="311494"/>
    <lineage>
        <taxon>Eukaryota</taxon>
        <taxon>Sar</taxon>
        <taxon>Alveolata</taxon>
        <taxon>Dinophyceae</taxon>
        <taxon>Gonyaulacales</taxon>
        <taxon>Pyrocystaceae</taxon>
        <taxon>Alexandrium</taxon>
    </lineage>
</organism>
<dbReference type="Gene3D" id="1.25.40.180">
    <property type="match status" value="1"/>
</dbReference>
<sequence>MVSVGYLREIGLLDLHSEAPKPRAPLPAAAVAAAPSEPAPAAAGAAKGGKAGKAAEGAAGAPAPASAGDAPAGPPPEELSPEELKKLSKSERTAYYAARRAGGQTPAPKAKQLSKAERRAVQEAQRKVKEDKQSAAMDNAEMLEELKLQGLSEEQAREVMAELLRTEEEQAADEEEDDEPEDLLSSVRKWMSEQDKVPEDALHDFNMKVRFQGHVDTTPPDHLAAILQTITEEACRQCDLKTPKPNAVAKTVEPAVVRWAPLLEPLYAKIGDPMEAADVVVRAVQEGVGALGEVPEAGQACGVVGCLMALREIDMIEDEDLLTGCRRCEPHSRVMEKFIEFLEEELEDEDEEDDGGSEADVAGGVPVEEGSHCAASQSLFDALGPADIGAVAEAGNVTSAAATADKLSGEALPAASSAPAPVLAGGEVAGVLRRSRGHWLIVRLSHRARGFLPRPLQHFVRLISIFRLLASLIDVLSEEVLVALLQPILSPLYRCTSAFSASAAGSSLPDVRSLEQALLLRSAQKIEYLAQLAQTCLDALSAKMQDADLGSNYTQALAKVRRAVDHRRAERAQQRRLKPVTDPQAAARQKRTKNRKKQAGKKRRLDEMIIARKGAKGSTRVKKSASLV</sequence>
<protein>
    <recommendedName>
        <fullName evidence="2">U3 small nucleolar RNA-associated protein 20 C-terminal domain-containing protein</fullName>
    </recommendedName>
</protein>
<feature type="compositionally biased region" description="Basic and acidic residues" evidence="1">
    <location>
        <begin position="82"/>
        <end position="92"/>
    </location>
</feature>
<reference evidence="3" key="1">
    <citation type="submission" date="2021-01" db="EMBL/GenBank/DDBJ databases">
        <authorList>
            <person name="Corre E."/>
            <person name="Pelletier E."/>
            <person name="Niang G."/>
            <person name="Scheremetjew M."/>
            <person name="Finn R."/>
            <person name="Kale V."/>
            <person name="Holt S."/>
            <person name="Cochrane G."/>
            <person name="Meng A."/>
            <person name="Brown T."/>
            <person name="Cohen L."/>
        </authorList>
    </citation>
    <scope>NUCLEOTIDE SEQUENCE</scope>
    <source>
        <strain evidence="3">CCMP3105</strain>
    </source>
</reference>
<feature type="compositionally biased region" description="Basic and acidic residues" evidence="1">
    <location>
        <begin position="114"/>
        <end position="133"/>
    </location>
</feature>
<feature type="compositionally biased region" description="Acidic residues" evidence="1">
    <location>
        <begin position="346"/>
        <end position="357"/>
    </location>
</feature>
<gene>
    <name evidence="3" type="ORF">AMON00008_LOCUS23544</name>
</gene>
<proteinExistence type="predicted"/>
<dbReference type="AlphaFoldDB" id="A0A7S4QPH6"/>
<feature type="domain" description="U3 small nucleolar RNA-associated protein 20 C-terminal" evidence="2">
    <location>
        <begin position="520"/>
        <end position="607"/>
    </location>
</feature>
<feature type="region of interest" description="Disordered" evidence="1">
    <location>
        <begin position="17"/>
        <end position="137"/>
    </location>
</feature>
<evidence type="ECO:0000256" key="1">
    <source>
        <dbReference type="SAM" id="MobiDB-lite"/>
    </source>
</evidence>
<feature type="compositionally biased region" description="Basic residues" evidence="1">
    <location>
        <begin position="588"/>
        <end position="603"/>
    </location>
</feature>
<dbReference type="InterPro" id="IPR057525">
    <property type="entry name" value="UTP20_C"/>
</dbReference>
<evidence type="ECO:0000313" key="3">
    <source>
        <dbReference type="EMBL" id="CAE4589617.1"/>
    </source>
</evidence>
<dbReference type="PANTHER" id="PTHR17695">
    <property type="entry name" value="SMALL SUBUNIT PROCESSOME COMPONENT 20 HOMOLOG"/>
    <property type="match status" value="1"/>
</dbReference>
<name>A0A7S4QPH6_9DINO</name>
<evidence type="ECO:0000259" key="2">
    <source>
        <dbReference type="Pfam" id="PF23099"/>
    </source>
</evidence>
<feature type="region of interest" description="Disordered" evidence="1">
    <location>
        <begin position="569"/>
        <end position="606"/>
    </location>
</feature>
<feature type="compositionally biased region" description="Low complexity" evidence="1">
    <location>
        <begin position="94"/>
        <end position="103"/>
    </location>
</feature>